<dbReference type="Proteomes" id="UP001623348">
    <property type="component" value="Unassembled WGS sequence"/>
</dbReference>
<evidence type="ECO:0000256" key="2">
    <source>
        <dbReference type="ARBA" id="ARBA00022801"/>
    </source>
</evidence>
<dbReference type="InterPro" id="IPR000073">
    <property type="entry name" value="AB_hydrolase_1"/>
</dbReference>
<accession>A0ABC9VUE1</accession>
<dbReference type="SUPFAM" id="SSF53474">
    <property type="entry name" value="alpha/beta-Hydrolases"/>
    <property type="match status" value="1"/>
</dbReference>
<keyword evidence="2" id="KW-0378">Hydrolase</keyword>
<dbReference type="AlphaFoldDB" id="A0ABC9VUE1"/>
<proteinExistence type="inferred from homology"/>
<dbReference type="Gene3D" id="3.40.50.1820">
    <property type="entry name" value="alpha/beta hydrolase"/>
    <property type="match status" value="1"/>
</dbReference>
<evidence type="ECO:0000259" key="4">
    <source>
        <dbReference type="Pfam" id="PF00561"/>
    </source>
</evidence>
<evidence type="ECO:0000313" key="5">
    <source>
        <dbReference type="EMBL" id="GAB0176716.1"/>
    </source>
</evidence>
<feature type="domain" description="AB hydrolase-1" evidence="4">
    <location>
        <begin position="124"/>
        <end position="381"/>
    </location>
</feature>
<dbReference type="PANTHER" id="PTHR43798">
    <property type="entry name" value="MONOACYLGLYCEROL LIPASE"/>
    <property type="match status" value="1"/>
</dbReference>
<comment type="caution">
    <text evidence="5">The sequence shown here is derived from an EMBL/GenBank/DDBJ whole genome shotgun (WGS) entry which is preliminary data.</text>
</comment>
<evidence type="ECO:0000256" key="3">
    <source>
        <dbReference type="SAM" id="MobiDB-lite"/>
    </source>
</evidence>
<dbReference type="PANTHER" id="PTHR43798:SF14">
    <property type="entry name" value="SERINE HYDROLASE-LIKE PROTEIN DDB_G0286239"/>
    <property type="match status" value="1"/>
</dbReference>
<feature type="region of interest" description="Disordered" evidence="3">
    <location>
        <begin position="1"/>
        <end position="76"/>
    </location>
</feature>
<dbReference type="InterPro" id="IPR029058">
    <property type="entry name" value="AB_hydrolase_fold"/>
</dbReference>
<dbReference type="GO" id="GO:0016787">
    <property type="term" value="F:hydrolase activity"/>
    <property type="evidence" value="ECO:0007669"/>
    <property type="project" value="UniProtKB-KW"/>
</dbReference>
<reference evidence="5 6" key="1">
    <citation type="submission" date="2024-06" db="EMBL/GenBank/DDBJ databases">
        <title>The draft genome of Grus japonensis, version 3.</title>
        <authorList>
            <person name="Nabeshima K."/>
            <person name="Suzuki S."/>
            <person name="Onuma M."/>
        </authorList>
    </citation>
    <scope>NUCLEOTIDE SEQUENCE [LARGE SCALE GENOMIC DNA]</scope>
    <source>
        <strain evidence="5 6">451A</strain>
    </source>
</reference>
<organism evidence="5 6">
    <name type="scientific">Grus japonensis</name>
    <name type="common">Japanese crane</name>
    <name type="synonym">Red-crowned crane</name>
    <dbReference type="NCBI Taxonomy" id="30415"/>
    <lineage>
        <taxon>Eukaryota</taxon>
        <taxon>Metazoa</taxon>
        <taxon>Chordata</taxon>
        <taxon>Craniata</taxon>
        <taxon>Vertebrata</taxon>
        <taxon>Euteleostomi</taxon>
        <taxon>Archelosauria</taxon>
        <taxon>Archosauria</taxon>
        <taxon>Dinosauria</taxon>
        <taxon>Saurischia</taxon>
        <taxon>Theropoda</taxon>
        <taxon>Coelurosauria</taxon>
        <taxon>Aves</taxon>
        <taxon>Neognathae</taxon>
        <taxon>Neoaves</taxon>
        <taxon>Gruiformes</taxon>
        <taxon>Gruidae</taxon>
        <taxon>Grus</taxon>
    </lineage>
</organism>
<name>A0ABC9VUE1_GRUJA</name>
<keyword evidence="6" id="KW-1185">Reference proteome</keyword>
<evidence type="ECO:0000313" key="6">
    <source>
        <dbReference type="Proteomes" id="UP001623348"/>
    </source>
</evidence>
<dbReference type="InterPro" id="IPR050266">
    <property type="entry name" value="AB_hydrolase_sf"/>
</dbReference>
<gene>
    <name evidence="5" type="ORF">GRJ2_000136800</name>
</gene>
<evidence type="ECO:0000256" key="1">
    <source>
        <dbReference type="ARBA" id="ARBA00008645"/>
    </source>
</evidence>
<dbReference type="PRINTS" id="PR00111">
    <property type="entry name" value="ABHYDROLASE"/>
</dbReference>
<protein>
    <submittedName>
        <fullName evidence="5">Serine hydrolase-like protein 2</fullName>
    </submittedName>
</protein>
<dbReference type="EMBL" id="BAAFJT010000001">
    <property type="protein sequence ID" value="GAB0176716.1"/>
    <property type="molecule type" value="Genomic_DNA"/>
</dbReference>
<sequence>MREYKDGGTPTPPPLSGRGGPGPAELQEAEARSSPGRRGGGRCSRTGPPRRRAASSCHGLAPPYRAERASSGPLTGSLGPAPSTCLSRDITCEHSILGMFSELKFPVPWGHVAAKAWGPSEGHPVLCLHGWLDNANTFDKLIPLLPRDCYYVAMDFSGHGLSSHRPAGSPYHFLDYVSDVRRVAAALQWRRFTLMGHSMGGSVAGMFCFLYPEMVDKLILLENLGFLLAPEDTEAWLKSKRMVIDRLLSLEAKQQTPKARSPEAALQRLLEANRHLTAEGGAILLQRGATETPAGLVYNRDMRVRTQSRESFTVEQCVKLLQKIKDHVLIIIAQDGLLVPHKLDSRNHFVKALREAFESTLKEHIQLVEVPGSHFVHLNEPEVVSGIISNFLTAQNTRARL</sequence>
<comment type="similarity">
    <text evidence="1">Belongs to the AB hydrolase superfamily.</text>
</comment>
<dbReference type="Pfam" id="PF00561">
    <property type="entry name" value="Abhydrolase_1"/>
    <property type="match status" value="1"/>
</dbReference>